<dbReference type="InterPro" id="IPR006915">
    <property type="entry name" value="DUF637_hemagglutn_put"/>
</dbReference>
<reference evidence="3" key="1">
    <citation type="submission" date="2013-07" db="EMBL/GenBank/DDBJ databases">
        <title>Sub-species coevolution in mutualistic symbiosis.</title>
        <authorList>
            <person name="Murfin K."/>
            <person name="Klassen J."/>
            <person name="Lee M."/>
            <person name="Forst S."/>
            <person name="Stock P."/>
            <person name="Goodrich-Blair H."/>
        </authorList>
    </citation>
    <scope>NUCLEOTIDE SEQUENCE [LARGE SCALE GENOMIC DNA]</scope>
    <source>
        <strain evidence="3">Kraussei Quebec</strain>
    </source>
</reference>
<comment type="caution">
    <text evidence="3">The sequence shown here is derived from an EMBL/GenBank/DDBJ whole genome shotgun (WGS) entry which is preliminary data.</text>
</comment>
<dbReference type="AlphaFoldDB" id="A0A077PGA2"/>
<dbReference type="RefSeq" id="WP_230579278.1">
    <property type="nucleotide sequence ID" value="NZ_CAWLZI010000232.1"/>
</dbReference>
<dbReference type="EMBL" id="CBSY010000166">
    <property type="protein sequence ID" value="CDH20128.1"/>
    <property type="molecule type" value="Genomic_DNA"/>
</dbReference>
<feature type="coiled-coil region" evidence="1">
    <location>
        <begin position="211"/>
        <end position="263"/>
    </location>
</feature>
<name>A0A077PGA2_XENBV</name>
<feature type="domain" description="DUF637" evidence="2">
    <location>
        <begin position="532"/>
        <end position="704"/>
    </location>
</feature>
<protein>
    <recommendedName>
        <fullName evidence="2">DUF637 domain-containing protein</fullName>
    </recommendedName>
</protein>
<sequence length="1105" mass="117030">MRIPYFFDNNGLEVLTDLVPIDHLPNNNISTTIKSNKDINLISGGEILTEGSKLSADGNIMASSEGNMNFESLAIYKNDSNNGYRTEKIINDVSELTAGGILKLVTNGSILFEATKLTAKGLGAVWKDPIQLSDWSNSLISIENQIKEAEQKIYIKQQNRAPLQNKSDELNVQIKHFEGAVENHRKFLSSMPIPADVISKSLATMVPFKKLNKYKEELAPITNELNQIDNEINSLNNTLTAAKNQLTKNIQELKNKGIDETKQQADIDAHNHAEAMRIGTIDVAAKGGYLYAKAQGNSEKREITRKSSSGGFFGSAKTTTEISQKTGHDVSEFIAAGNITMLSHDDSTYEASKIEAGKNIRLISTHGSVNFNAMPNTSFEQITSNSKGFFIKQSNSGHNNTTWLLPSISAGSLFTVDANSGINADIKIQKSQSLKTALNMLGENPETAWLKDLNNRHDVKWNEVQDAYENWDYSNQQLSPVASAVIAVAIAVVTAGSGLAVAAGASAASTATGVGAATAATATTTGAVVSGATIAGMSSLASKAAVTLINNQGNLSKTFRELGNSDTVKSTITSMAIGGALSGFDQAMGWTAAKDGANAAASSTNSNVPLLSKGDWIKTAQRVAGQSVISSSLNTAINDGSFKDNFATALLSNVGNQINAEGANLIGNNGAVLGVPGKAISHAAVSALAAEIGGGDAKGAAAGALAAELAAIVMESTLFESTYKNEPERQIHKLQEALTGSETKTQTAKMIGALSGALISGTPEGVYSAANSAELVYRYNYTEHMLDQIARENGRDMAAAAKGDQAAAERVAARQDAAIAVTAIAAGGYALTAGRYILIAASAEARLALQACKTDPILCVNQAGIFAADVVGPEAAMGTLAAGGTVKVLSNSTENAKDLAKELSHTSTALLKNEKPNTHAVTSLVEKEALYTGKRAQENYRVYDLNEVTDRALDLNKIRLDTSHLLKKRYQGDTPVSYAAASVIADGKTEYYLSVSGKAWSGNSPTTVNISGVNYKVILSDSESIPSIGNIETKMTNFNHAEQKLFSHIQDAYKDQKANINISVQNTSRTEQGMCMSCGYTSQNFAEMNKNFNVNIFQGSTGVNP</sequence>
<keyword evidence="1" id="KW-0175">Coiled coil</keyword>
<accession>A0A077PGA2</accession>
<dbReference type="HOGENOM" id="CLU_282540_0_0_6"/>
<keyword evidence="4" id="KW-1185">Reference proteome</keyword>
<evidence type="ECO:0000259" key="2">
    <source>
        <dbReference type="Pfam" id="PF04830"/>
    </source>
</evidence>
<dbReference type="Pfam" id="PF04830">
    <property type="entry name" value="DUF637"/>
    <property type="match status" value="1"/>
</dbReference>
<evidence type="ECO:0000256" key="1">
    <source>
        <dbReference type="SAM" id="Coils"/>
    </source>
</evidence>
<feature type="coiled-coil region" evidence="1">
    <location>
        <begin position="132"/>
        <end position="159"/>
    </location>
</feature>
<organism evidence="3 4">
    <name type="scientific">Xenorhabdus bovienii str. kraussei Quebec</name>
    <dbReference type="NCBI Taxonomy" id="1398203"/>
    <lineage>
        <taxon>Bacteria</taxon>
        <taxon>Pseudomonadati</taxon>
        <taxon>Pseudomonadota</taxon>
        <taxon>Gammaproteobacteria</taxon>
        <taxon>Enterobacterales</taxon>
        <taxon>Morganellaceae</taxon>
        <taxon>Xenorhabdus</taxon>
    </lineage>
</organism>
<gene>
    <name evidence="3" type="ORF">XBKQ1_2480001</name>
</gene>
<evidence type="ECO:0000313" key="3">
    <source>
        <dbReference type="EMBL" id="CDH20128.1"/>
    </source>
</evidence>
<dbReference type="Proteomes" id="UP000028500">
    <property type="component" value="Unassembled WGS sequence"/>
</dbReference>
<evidence type="ECO:0000313" key="4">
    <source>
        <dbReference type="Proteomes" id="UP000028500"/>
    </source>
</evidence>
<proteinExistence type="predicted"/>